<gene>
    <name evidence="1" type="ORF">VVD49_15815</name>
</gene>
<protein>
    <submittedName>
        <fullName evidence="1">VOC family protein</fullName>
    </submittedName>
</protein>
<dbReference type="Proteomes" id="UP001331561">
    <property type="component" value="Unassembled WGS sequence"/>
</dbReference>
<dbReference type="InterPro" id="IPR029068">
    <property type="entry name" value="Glyas_Bleomycin-R_OHBP_Dase"/>
</dbReference>
<evidence type="ECO:0000313" key="1">
    <source>
        <dbReference type="EMBL" id="MEC5387196.1"/>
    </source>
</evidence>
<name>A0ABU6K677_9RHOO</name>
<evidence type="ECO:0000313" key="2">
    <source>
        <dbReference type="Proteomes" id="UP001331561"/>
    </source>
</evidence>
<accession>A0ABU6K677</accession>
<dbReference type="RefSeq" id="WP_327600173.1">
    <property type="nucleotide sequence ID" value="NZ_JAYXHS010000003.1"/>
</dbReference>
<keyword evidence="2" id="KW-1185">Reference proteome</keyword>
<dbReference type="EMBL" id="JAYXHS010000003">
    <property type="protein sequence ID" value="MEC5387196.1"/>
    <property type="molecule type" value="Genomic_DNA"/>
</dbReference>
<dbReference type="Pfam" id="PF13669">
    <property type="entry name" value="Glyoxalase_4"/>
    <property type="match status" value="1"/>
</dbReference>
<reference evidence="1 2" key="1">
    <citation type="submission" date="2024-01" db="EMBL/GenBank/DDBJ databases">
        <title>Uliginosibacterium soil sp. nov.</title>
        <authorList>
            <person name="Lv Y."/>
        </authorList>
    </citation>
    <scope>NUCLEOTIDE SEQUENCE [LARGE SCALE GENOMIC DNA]</scope>
    <source>
        <strain evidence="1 2">H3</strain>
    </source>
</reference>
<dbReference type="SUPFAM" id="SSF54593">
    <property type="entry name" value="Glyoxalase/Bleomycin resistance protein/Dihydroxybiphenyl dioxygenase"/>
    <property type="match status" value="1"/>
</dbReference>
<sequence>MSAPSLDKRFGLAFHHFGLAVHAPDAAFTYLDALGYRGGEPMFDPLQGVNLVMRYHESMPAVEVIWPGDEPSPIDNMLKRRDSLIYHICYTAPDVPGTLAAMAETGLQLLALVEPRPAILFGGREVSFHHVANFGLIEFIHGDVPPMDLGS</sequence>
<dbReference type="Gene3D" id="3.10.180.10">
    <property type="entry name" value="2,3-Dihydroxybiphenyl 1,2-Dioxygenase, domain 1"/>
    <property type="match status" value="1"/>
</dbReference>
<organism evidence="1 2">
    <name type="scientific">Uliginosibacterium silvisoli</name>
    <dbReference type="NCBI Taxonomy" id="3114758"/>
    <lineage>
        <taxon>Bacteria</taxon>
        <taxon>Pseudomonadati</taxon>
        <taxon>Pseudomonadota</taxon>
        <taxon>Betaproteobacteria</taxon>
        <taxon>Rhodocyclales</taxon>
        <taxon>Zoogloeaceae</taxon>
        <taxon>Uliginosibacterium</taxon>
    </lineage>
</organism>
<proteinExistence type="predicted"/>
<comment type="caution">
    <text evidence="1">The sequence shown here is derived from an EMBL/GenBank/DDBJ whole genome shotgun (WGS) entry which is preliminary data.</text>
</comment>